<accession>A0A077YYN1</accession>
<protein>
    <submittedName>
        <fullName evidence="2">Uncharacterized protein</fullName>
    </submittedName>
</protein>
<evidence type="ECO:0000313" key="2">
    <source>
        <dbReference type="EMBL" id="CDW52936.1"/>
    </source>
</evidence>
<dbReference type="Proteomes" id="UP000030665">
    <property type="component" value="Unassembled WGS sequence"/>
</dbReference>
<sequence length="77" mass="8292">MLLFAHVPKAQEVFIEGRRIDDSHRPIRPISRPVGSSNEGSPIGGVTGLTRASTRACRPAFLDCGDHAARTEPVELA</sequence>
<dbReference type="EMBL" id="HG805835">
    <property type="protein sequence ID" value="CDW52936.1"/>
    <property type="molecule type" value="Genomic_DNA"/>
</dbReference>
<evidence type="ECO:0000256" key="1">
    <source>
        <dbReference type="SAM" id="MobiDB-lite"/>
    </source>
</evidence>
<proteinExistence type="predicted"/>
<keyword evidence="3" id="KW-1185">Reference proteome</keyword>
<feature type="region of interest" description="Disordered" evidence="1">
    <location>
        <begin position="24"/>
        <end position="47"/>
    </location>
</feature>
<dbReference type="AlphaFoldDB" id="A0A077YYN1"/>
<name>A0A077YYN1_TRITR</name>
<gene>
    <name evidence="2" type="ORF">TTRE_0000119801</name>
</gene>
<evidence type="ECO:0000313" key="3">
    <source>
        <dbReference type="Proteomes" id="UP000030665"/>
    </source>
</evidence>
<reference evidence="2" key="1">
    <citation type="submission" date="2014-01" db="EMBL/GenBank/DDBJ databases">
        <authorList>
            <person name="Aslett M."/>
        </authorList>
    </citation>
    <scope>NUCLEOTIDE SEQUENCE</scope>
</reference>
<reference evidence="2" key="2">
    <citation type="submission" date="2014-03" db="EMBL/GenBank/DDBJ databases">
        <title>The whipworm genome and dual-species transcriptomics of an intimate host-pathogen interaction.</title>
        <authorList>
            <person name="Foth B.J."/>
            <person name="Tsai I.J."/>
            <person name="Reid A.J."/>
            <person name="Bancroft A.J."/>
            <person name="Nichol S."/>
            <person name="Tracey A."/>
            <person name="Holroyd N."/>
            <person name="Cotton J.A."/>
            <person name="Stanley E.J."/>
            <person name="Zarowiecki M."/>
            <person name="Liu J.Z."/>
            <person name="Huckvale T."/>
            <person name="Cooper P.J."/>
            <person name="Grencis R.K."/>
            <person name="Berriman M."/>
        </authorList>
    </citation>
    <scope>NUCLEOTIDE SEQUENCE [LARGE SCALE GENOMIC DNA]</scope>
</reference>
<organism evidence="2 3">
    <name type="scientific">Trichuris trichiura</name>
    <name type="common">Whipworm</name>
    <name type="synonym">Trichocephalus trichiurus</name>
    <dbReference type="NCBI Taxonomy" id="36087"/>
    <lineage>
        <taxon>Eukaryota</taxon>
        <taxon>Metazoa</taxon>
        <taxon>Ecdysozoa</taxon>
        <taxon>Nematoda</taxon>
        <taxon>Enoplea</taxon>
        <taxon>Dorylaimia</taxon>
        <taxon>Trichinellida</taxon>
        <taxon>Trichuridae</taxon>
        <taxon>Trichuris</taxon>
    </lineage>
</organism>